<keyword evidence="4" id="KW-1185">Reference proteome</keyword>
<name>C7Q0G6_CATAD</name>
<sequence precursor="true">MSIKASVAAAVLAVSTIGVSACASAPSKDSAAAAPTSVAGPASSTSSSAAPSTPTTAPTTPTSAATSSTSPKTSPNAPVRTDIPTSAMLAQSDLLPAPSGSWQQHDGSTVPGVQVMDPDGCDPTPRPQFLDPKYPHNPAWVNGRTLGWSSSNSMAQVNETVITYTSVAAAGADFTKHKGWTADCASRFQWTDAPTKFTISTASLPGVSNGYAIRVAMDSTDHTGSTTGSMGVDYMAVIQRGNSVTVLNVSNTGAAEQNPKDPGLTNLQHTVQAAVAKLGAVYTSAR</sequence>
<feature type="chain" id="PRO_5002980508" description="PknH-like extracellular domain-containing protein" evidence="2">
    <location>
        <begin position="24"/>
        <end position="286"/>
    </location>
</feature>
<dbReference type="InParanoid" id="C7Q0G6"/>
<evidence type="ECO:0000256" key="1">
    <source>
        <dbReference type="SAM" id="MobiDB-lite"/>
    </source>
</evidence>
<proteinExistence type="predicted"/>
<reference evidence="3 4" key="1">
    <citation type="journal article" date="2009" name="Stand. Genomic Sci.">
        <title>Complete genome sequence of Catenulispora acidiphila type strain (ID 139908).</title>
        <authorList>
            <person name="Copeland A."/>
            <person name="Lapidus A."/>
            <person name="Glavina Del Rio T."/>
            <person name="Nolan M."/>
            <person name="Lucas S."/>
            <person name="Chen F."/>
            <person name="Tice H."/>
            <person name="Cheng J.F."/>
            <person name="Bruce D."/>
            <person name="Goodwin L."/>
            <person name="Pitluck S."/>
            <person name="Mikhailova N."/>
            <person name="Pati A."/>
            <person name="Ivanova N."/>
            <person name="Mavromatis K."/>
            <person name="Chen A."/>
            <person name="Palaniappan K."/>
            <person name="Chain P."/>
            <person name="Land M."/>
            <person name="Hauser L."/>
            <person name="Chang Y.J."/>
            <person name="Jeffries C.D."/>
            <person name="Chertkov O."/>
            <person name="Brettin T."/>
            <person name="Detter J.C."/>
            <person name="Han C."/>
            <person name="Ali Z."/>
            <person name="Tindall B.J."/>
            <person name="Goker M."/>
            <person name="Bristow J."/>
            <person name="Eisen J.A."/>
            <person name="Markowitz V."/>
            <person name="Hugenholtz P."/>
            <person name="Kyrpides N.C."/>
            <person name="Klenk H.P."/>
        </authorList>
    </citation>
    <scope>NUCLEOTIDE SEQUENCE [LARGE SCALE GENOMIC DNA]</scope>
    <source>
        <strain evidence="4">DSM 44928 / JCM 14897 / NBRC 102108 / NRRL B-24433 / ID139908</strain>
    </source>
</reference>
<feature type="compositionally biased region" description="Low complexity" evidence="1">
    <location>
        <begin position="24"/>
        <end position="78"/>
    </location>
</feature>
<organism evidence="3 4">
    <name type="scientific">Catenulispora acidiphila (strain DSM 44928 / JCM 14897 / NBRC 102108 / NRRL B-24433 / ID139908)</name>
    <dbReference type="NCBI Taxonomy" id="479433"/>
    <lineage>
        <taxon>Bacteria</taxon>
        <taxon>Bacillati</taxon>
        <taxon>Actinomycetota</taxon>
        <taxon>Actinomycetes</taxon>
        <taxon>Catenulisporales</taxon>
        <taxon>Catenulisporaceae</taxon>
        <taxon>Catenulispora</taxon>
    </lineage>
</organism>
<evidence type="ECO:0000313" key="4">
    <source>
        <dbReference type="Proteomes" id="UP000000851"/>
    </source>
</evidence>
<dbReference type="PROSITE" id="PS51257">
    <property type="entry name" value="PROKAR_LIPOPROTEIN"/>
    <property type="match status" value="1"/>
</dbReference>
<dbReference type="EMBL" id="CP001700">
    <property type="protein sequence ID" value="ACU77499.1"/>
    <property type="molecule type" value="Genomic_DNA"/>
</dbReference>
<evidence type="ECO:0000256" key="2">
    <source>
        <dbReference type="SAM" id="SignalP"/>
    </source>
</evidence>
<protein>
    <recommendedName>
        <fullName evidence="5">PknH-like extracellular domain-containing protein</fullName>
    </recommendedName>
</protein>
<evidence type="ECO:0000313" key="3">
    <source>
        <dbReference type="EMBL" id="ACU77499.1"/>
    </source>
</evidence>
<dbReference type="RefSeq" id="WP_015797223.1">
    <property type="nucleotide sequence ID" value="NC_013131.1"/>
</dbReference>
<dbReference type="AlphaFoldDB" id="C7Q0G6"/>
<dbReference type="KEGG" id="cai:Caci_8684"/>
<dbReference type="Proteomes" id="UP000000851">
    <property type="component" value="Chromosome"/>
</dbReference>
<feature type="signal peptide" evidence="2">
    <location>
        <begin position="1"/>
        <end position="23"/>
    </location>
</feature>
<evidence type="ECO:0008006" key="5">
    <source>
        <dbReference type="Google" id="ProtNLM"/>
    </source>
</evidence>
<keyword evidence="2" id="KW-0732">Signal</keyword>
<accession>C7Q0G6</accession>
<dbReference type="HOGENOM" id="CLU_972149_0_0_11"/>
<gene>
    <name evidence="3" type="ordered locus">Caci_8684</name>
</gene>
<feature type="region of interest" description="Disordered" evidence="1">
    <location>
        <begin position="24"/>
        <end position="81"/>
    </location>
</feature>